<dbReference type="GO" id="GO:0006397">
    <property type="term" value="P:mRNA processing"/>
    <property type="evidence" value="ECO:0007669"/>
    <property type="project" value="UniProtKB-UniRule"/>
</dbReference>
<comment type="subcellular location">
    <subcellularLocation>
        <location evidence="9">Cytoplasm</location>
    </subcellularLocation>
</comment>
<evidence type="ECO:0000259" key="11">
    <source>
        <dbReference type="PROSITE" id="PS50142"/>
    </source>
</evidence>
<keyword evidence="9" id="KW-0460">Magnesium</keyword>
<dbReference type="Pfam" id="PF14622">
    <property type="entry name" value="Ribonucleas_3_3"/>
    <property type="match status" value="1"/>
</dbReference>
<dbReference type="InterPro" id="IPR011907">
    <property type="entry name" value="RNase_III"/>
</dbReference>
<dbReference type="PROSITE" id="PS00517">
    <property type="entry name" value="RNASE_3_1"/>
    <property type="match status" value="1"/>
</dbReference>
<evidence type="ECO:0000256" key="6">
    <source>
        <dbReference type="ARBA" id="ARBA00022759"/>
    </source>
</evidence>
<organism evidence="12 13">
    <name type="scientific">Lacunisphaera limnophila</name>
    <dbReference type="NCBI Taxonomy" id="1838286"/>
    <lineage>
        <taxon>Bacteria</taxon>
        <taxon>Pseudomonadati</taxon>
        <taxon>Verrucomicrobiota</taxon>
        <taxon>Opitutia</taxon>
        <taxon>Opitutales</taxon>
        <taxon>Opitutaceae</taxon>
        <taxon>Lacunisphaera</taxon>
    </lineage>
</organism>
<dbReference type="PROSITE" id="PS50137">
    <property type="entry name" value="DS_RBD"/>
    <property type="match status" value="1"/>
</dbReference>
<dbReference type="GO" id="GO:0010468">
    <property type="term" value="P:regulation of gene expression"/>
    <property type="evidence" value="ECO:0007669"/>
    <property type="project" value="TreeGrafter"/>
</dbReference>
<keyword evidence="9" id="KW-0479">Metal-binding</keyword>
<dbReference type="CDD" id="cd10845">
    <property type="entry name" value="DSRM_RNAse_III_family"/>
    <property type="match status" value="1"/>
</dbReference>
<sequence length="244" mass="26456">MGLCDLTFVAKTDPSPGELEKRLGYRFVNPALLLEALTHGSYLQDDPAAGPHNQRLEFLGDSVLQFVLTDALYREYPTEREGVLSRRRAVLSKGGFLTQMARDLGIDAGLRLNKSEEDAGGRNRASILEDAFEAVVGAIYLDSDLATIRQLLLTWYGPLPARLAVSEDAENPKGSLQELVQPVHGNSALRYAVSATTGPRHARVYEVEVFLHDRKIGTGGGSSKKVAEEAAARVALATLRADPA</sequence>
<evidence type="ECO:0000256" key="3">
    <source>
        <dbReference type="ARBA" id="ARBA00022552"/>
    </source>
</evidence>
<dbReference type="Pfam" id="PF00035">
    <property type="entry name" value="dsrm"/>
    <property type="match status" value="1"/>
</dbReference>
<comment type="catalytic activity">
    <reaction evidence="1 9">
        <text>Endonucleolytic cleavage to 5'-phosphomonoester.</text>
        <dbReference type="EC" id="3.1.26.3"/>
    </reaction>
</comment>
<dbReference type="Gene3D" id="3.30.160.20">
    <property type="match status" value="1"/>
</dbReference>
<evidence type="ECO:0000256" key="7">
    <source>
        <dbReference type="ARBA" id="ARBA00022801"/>
    </source>
</evidence>
<keyword evidence="3 9" id="KW-0698">rRNA processing</keyword>
<dbReference type="SUPFAM" id="SSF69065">
    <property type="entry name" value="RNase III domain-like"/>
    <property type="match status" value="1"/>
</dbReference>
<evidence type="ECO:0000313" key="12">
    <source>
        <dbReference type="EMBL" id="AOS45691.1"/>
    </source>
</evidence>
<comment type="subunit">
    <text evidence="9">Homodimer.</text>
</comment>
<dbReference type="OrthoDB" id="9805026at2"/>
<dbReference type="AlphaFoldDB" id="A0A1D8AXT7"/>
<dbReference type="GO" id="GO:0008033">
    <property type="term" value="P:tRNA processing"/>
    <property type="evidence" value="ECO:0007669"/>
    <property type="project" value="UniProtKB-KW"/>
</dbReference>
<evidence type="ECO:0000256" key="9">
    <source>
        <dbReference type="HAMAP-Rule" id="MF_00104"/>
    </source>
</evidence>
<dbReference type="InterPro" id="IPR014720">
    <property type="entry name" value="dsRBD_dom"/>
</dbReference>
<dbReference type="EMBL" id="CP016094">
    <property type="protein sequence ID" value="AOS45691.1"/>
    <property type="molecule type" value="Genomic_DNA"/>
</dbReference>
<keyword evidence="4 9" id="KW-0507">mRNA processing</keyword>
<dbReference type="GO" id="GO:0006364">
    <property type="term" value="P:rRNA processing"/>
    <property type="evidence" value="ECO:0007669"/>
    <property type="project" value="UniProtKB-UniRule"/>
</dbReference>
<dbReference type="InterPro" id="IPR036389">
    <property type="entry name" value="RNase_III_sf"/>
</dbReference>
<comment type="similarity">
    <text evidence="2">Belongs to the ribonuclease III family.</text>
</comment>
<keyword evidence="8 9" id="KW-0694">RNA-binding</keyword>
<dbReference type="PANTHER" id="PTHR11207">
    <property type="entry name" value="RIBONUCLEASE III"/>
    <property type="match status" value="1"/>
</dbReference>
<feature type="active site" evidence="9">
    <location>
        <position position="133"/>
    </location>
</feature>
<dbReference type="GO" id="GO:0003725">
    <property type="term" value="F:double-stranded RNA binding"/>
    <property type="evidence" value="ECO:0007669"/>
    <property type="project" value="TreeGrafter"/>
</dbReference>
<keyword evidence="9" id="KW-0819">tRNA processing</keyword>
<evidence type="ECO:0000256" key="4">
    <source>
        <dbReference type="ARBA" id="ARBA00022664"/>
    </source>
</evidence>
<dbReference type="SUPFAM" id="SSF54768">
    <property type="entry name" value="dsRNA-binding domain-like"/>
    <property type="match status" value="1"/>
</dbReference>
<keyword evidence="6 9" id="KW-0255">Endonuclease</keyword>
<dbReference type="EC" id="3.1.26.3" evidence="9"/>
<feature type="binding site" evidence="9">
    <location>
        <position position="130"/>
    </location>
    <ligand>
        <name>Mg(2+)</name>
        <dbReference type="ChEBI" id="CHEBI:18420"/>
    </ligand>
</feature>
<evidence type="ECO:0000256" key="2">
    <source>
        <dbReference type="ARBA" id="ARBA00010183"/>
    </source>
</evidence>
<dbReference type="NCBIfam" id="TIGR02191">
    <property type="entry name" value="RNaseIII"/>
    <property type="match status" value="1"/>
</dbReference>
<feature type="binding site" evidence="9">
    <location>
        <position position="57"/>
    </location>
    <ligand>
        <name>Mg(2+)</name>
        <dbReference type="ChEBI" id="CHEBI:18420"/>
    </ligand>
</feature>
<dbReference type="SMART" id="SM00535">
    <property type="entry name" value="RIBOc"/>
    <property type="match status" value="1"/>
</dbReference>
<keyword evidence="9" id="KW-0963">Cytoplasm</keyword>
<feature type="active site" evidence="9">
    <location>
        <position position="61"/>
    </location>
</feature>
<dbReference type="Proteomes" id="UP000095228">
    <property type="component" value="Chromosome"/>
</dbReference>
<dbReference type="GO" id="GO:0005737">
    <property type="term" value="C:cytoplasm"/>
    <property type="evidence" value="ECO:0007669"/>
    <property type="project" value="UniProtKB-SubCell"/>
</dbReference>
<comment type="function">
    <text evidence="9">Digests double-stranded RNA. Involved in the processing of primary rRNA transcript to yield the immediate precursors to the large and small rRNAs (23S and 16S). Processes some mRNAs, and tRNAs when they are encoded in the rRNA operon. Processes pre-crRNA and tracrRNA of type II CRISPR loci if present in the organism.</text>
</comment>
<name>A0A1D8AXT7_9BACT</name>
<reference evidence="12 13" key="1">
    <citation type="submission" date="2016-06" db="EMBL/GenBank/DDBJ databases">
        <title>Three novel species with peptidoglycan cell walls form the new genus Lacunisphaera gen. nov. in the family Opitutaceae of the verrucomicrobial subdivision 4.</title>
        <authorList>
            <person name="Rast P."/>
            <person name="Gloeckner I."/>
            <person name="Jogler M."/>
            <person name="Boedeker C."/>
            <person name="Jeske O."/>
            <person name="Wiegand S."/>
            <person name="Reinhardt R."/>
            <person name="Schumann P."/>
            <person name="Rohde M."/>
            <person name="Spring S."/>
            <person name="Gloeckner F.O."/>
            <person name="Jogler C."/>
        </authorList>
    </citation>
    <scope>NUCLEOTIDE SEQUENCE [LARGE SCALE GENOMIC DNA]</scope>
    <source>
        <strain evidence="12 13">IG16b</strain>
    </source>
</reference>
<feature type="domain" description="DRBM" evidence="10">
    <location>
        <begin position="171"/>
        <end position="241"/>
    </location>
</feature>
<dbReference type="PANTHER" id="PTHR11207:SF0">
    <property type="entry name" value="RIBONUCLEASE 3"/>
    <property type="match status" value="1"/>
</dbReference>
<dbReference type="GO" id="GO:0046872">
    <property type="term" value="F:metal ion binding"/>
    <property type="evidence" value="ECO:0007669"/>
    <property type="project" value="UniProtKB-KW"/>
</dbReference>
<evidence type="ECO:0000256" key="1">
    <source>
        <dbReference type="ARBA" id="ARBA00000109"/>
    </source>
</evidence>
<keyword evidence="13" id="KW-1185">Reference proteome</keyword>
<keyword evidence="7 9" id="KW-0378">Hydrolase</keyword>
<evidence type="ECO:0000259" key="10">
    <source>
        <dbReference type="PROSITE" id="PS50137"/>
    </source>
</evidence>
<comment type="cofactor">
    <cofactor evidence="9">
        <name>Mg(2+)</name>
        <dbReference type="ChEBI" id="CHEBI:18420"/>
    </cofactor>
</comment>
<dbReference type="PROSITE" id="PS50142">
    <property type="entry name" value="RNASE_3_2"/>
    <property type="match status" value="1"/>
</dbReference>
<evidence type="ECO:0000313" key="13">
    <source>
        <dbReference type="Proteomes" id="UP000095228"/>
    </source>
</evidence>
<evidence type="ECO:0000256" key="8">
    <source>
        <dbReference type="ARBA" id="ARBA00022884"/>
    </source>
</evidence>
<proteinExistence type="inferred from homology"/>
<dbReference type="PATRIC" id="fig|1838286.3.peg.2791"/>
<dbReference type="FunFam" id="1.10.1520.10:FF:000001">
    <property type="entry name" value="Ribonuclease 3"/>
    <property type="match status" value="1"/>
</dbReference>
<dbReference type="GO" id="GO:0004525">
    <property type="term" value="F:ribonuclease III activity"/>
    <property type="evidence" value="ECO:0007669"/>
    <property type="project" value="UniProtKB-UniRule"/>
</dbReference>
<dbReference type="CDD" id="cd00593">
    <property type="entry name" value="RIBOc"/>
    <property type="match status" value="1"/>
</dbReference>
<gene>
    <name evidence="9 12" type="primary">rnc</name>
    <name evidence="12" type="ORF">Verru16b_02777</name>
</gene>
<dbReference type="HAMAP" id="MF_00104">
    <property type="entry name" value="RNase_III"/>
    <property type="match status" value="1"/>
</dbReference>
<keyword evidence="5 9" id="KW-0540">Nuclease</keyword>
<feature type="binding site" evidence="9">
    <location>
        <position position="133"/>
    </location>
    <ligand>
        <name>Mg(2+)</name>
        <dbReference type="ChEBI" id="CHEBI:18420"/>
    </ligand>
</feature>
<dbReference type="InterPro" id="IPR000999">
    <property type="entry name" value="RNase_III_dom"/>
</dbReference>
<dbReference type="STRING" id="1838286.Verru16b_02777"/>
<dbReference type="KEGG" id="obg:Verru16b_02777"/>
<accession>A0A1D8AXT7</accession>
<feature type="domain" description="RNase III" evidence="11">
    <location>
        <begin position="16"/>
        <end position="144"/>
    </location>
</feature>
<keyword evidence="9" id="KW-0699">rRNA-binding</keyword>
<dbReference type="SMART" id="SM00358">
    <property type="entry name" value="DSRM"/>
    <property type="match status" value="1"/>
</dbReference>
<dbReference type="Gene3D" id="1.10.1520.10">
    <property type="entry name" value="Ribonuclease III domain"/>
    <property type="match status" value="1"/>
</dbReference>
<protein>
    <recommendedName>
        <fullName evidence="9">Ribonuclease 3</fullName>
        <ecNumber evidence="9">3.1.26.3</ecNumber>
    </recommendedName>
    <alternativeName>
        <fullName evidence="9">Ribonuclease III</fullName>
        <shortName evidence="9">RNase III</shortName>
    </alternativeName>
</protein>
<evidence type="ECO:0000256" key="5">
    <source>
        <dbReference type="ARBA" id="ARBA00022722"/>
    </source>
</evidence>
<dbReference type="GO" id="GO:0019843">
    <property type="term" value="F:rRNA binding"/>
    <property type="evidence" value="ECO:0007669"/>
    <property type="project" value="UniProtKB-KW"/>
</dbReference>